<dbReference type="PANTHER" id="PTHR46696">
    <property type="entry name" value="P450, PUTATIVE (EUROFUNG)-RELATED"/>
    <property type="match status" value="1"/>
</dbReference>
<keyword evidence="2" id="KW-0479">Metal-binding</keyword>
<evidence type="ECO:0000313" key="3">
    <source>
        <dbReference type="EMBL" id="TFY99762.1"/>
    </source>
</evidence>
<keyword evidence="2" id="KW-0349">Heme</keyword>
<keyword evidence="2" id="KW-0560">Oxidoreductase</keyword>
<dbReference type="InterPro" id="IPR002397">
    <property type="entry name" value="Cyt_P450_B"/>
</dbReference>
<name>A0A4Z0BKC0_9BURK</name>
<dbReference type="RefSeq" id="WP_135285305.1">
    <property type="nucleotide sequence ID" value="NZ_SMLL01000004.1"/>
</dbReference>
<dbReference type="GO" id="GO:0005506">
    <property type="term" value="F:iron ion binding"/>
    <property type="evidence" value="ECO:0007669"/>
    <property type="project" value="InterPro"/>
</dbReference>
<dbReference type="SUPFAM" id="SSF48264">
    <property type="entry name" value="Cytochrome P450"/>
    <property type="match status" value="1"/>
</dbReference>
<dbReference type="AlphaFoldDB" id="A0A4Z0BKC0"/>
<dbReference type="EMBL" id="SMLL01000004">
    <property type="protein sequence ID" value="TFY99762.1"/>
    <property type="molecule type" value="Genomic_DNA"/>
</dbReference>
<evidence type="ECO:0000256" key="2">
    <source>
        <dbReference type="RuleBase" id="RU000461"/>
    </source>
</evidence>
<accession>A0A4Z0BKC0</accession>
<dbReference type="GO" id="GO:0016705">
    <property type="term" value="F:oxidoreductase activity, acting on paired donors, with incorporation or reduction of molecular oxygen"/>
    <property type="evidence" value="ECO:0007669"/>
    <property type="project" value="InterPro"/>
</dbReference>
<dbReference type="InterPro" id="IPR001128">
    <property type="entry name" value="Cyt_P450"/>
</dbReference>
<keyword evidence="2" id="KW-0503">Monooxygenase</keyword>
<evidence type="ECO:0000313" key="4">
    <source>
        <dbReference type="Proteomes" id="UP000297564"/>
    </source>
</evidence>
<protein>
    <submittedName>
        <fullName evidence="3">Cytochrome P450</fullName>
    </submittedName>
</protein>
<dbReference type="CDD" id="cd11037">
    <property type="entry name" value="CYP199A2-like"/>
    <property type="match status" value="1"/>
</dbReference>
<dbReference type="GO" id="GO:0020037">
    <property type="term" value="F:heme binding"/>
    <property type="evidence" value="ECO:0007669"/>
    <property type="project" value="InterPro"/>
</dbReference>
<dbReference type="OrthoDB" id="4168525at2"/>
<dbReference type="Proteomes" id="UP000297564">
    <property type="component" value="Unassembled WGS sequence"/>
</dbReference>
<reference evidence="3 4" key="1">
    <citation type="submission" date="2019-03" db="EMBL/GenBank/DDBJ databases">
        <title>Ramlibacter rhizophilus CCTCC AB2015357, whole genome shotgun sequence.</title>
        <authorList>
            <person name="Zhang X."/>
            <person name="Feng G."/>
            <person name="Zhu H."/>
        </authorList>
    </citation>
    <scope>NUCLEOTIDE SEQUENCE [LARGE SCALE GENOMIC DNA]</scope>
    <source>
        <strain evidence="3 4">CCTCC AB2015357</strain>
    </source>
</reference>
<gene>
    <name evidence="3" type="ORF">EZ242_11520</name>
</gene>
<dbReference type="Gene3D" id="1.10.630.10">
    <property type="entry name" value="Cytochrome P450"/>
    <property type="match status" value="1"/>
</dbReference>
<dbReference type="GO" id="GO:0004497">
    <property type="term" value="F:monooxygenase activity"/>
    <property type="evidence" value="ECO:0007669"/>
    <property type="project" value="UniProtKB-KW"/>
</dbReference>
<dbReference type="PANTHER" id="PTHR46696:SF1">
    <property type="entry name" value="CYTOCHROME P450 YJIB-RELATED"/>
    <property type="match status" value="1"/>
</dbReference>
<dbReference type="Pfam" id="PF00067">
    <property type="entry name" value="p450"/>
    <property type="match status" value="1"/>
</dbReference>
<dbReference type="PRINTS" id="PR00359">
    <property type="entry name" value="BP450"/>
</dbReference>
<proteinExistence type="inferred from homology"/>
<keyword evidence="4" id="KW-1185">Reference proteome</keyword>
<evidence type="ECO:0000256" key="1">
    <source>
        <dbReference type="ARBA" id="ARBA00010617"/>
    </source>
</evidence>
<comment type="similarity">
    <text evidence="1 2">Belongs to the cytochrome P450 family.</text>
</comment>
<keyword evidence="2" id="KW-0408">Iron</keyword>
<sequence length="409" mass="45198">MQTTAPVDREAAVAVPRTDFDPYADAALDDPYPHYEMLRELGPVFYLSRYEAYGLARHAEIDAVLRDPVTFCSSAGVGLANFHTTEPWRKPSIILEVDPPMHGRTRKVVAGLLAPASIGPLRARFEQEADRLVDRLLEKGRFDAVTDLCEAYPLKVFADAVGIPAEGREQYLLPYGDMVFNAFGPVNERFRKCLAKAQSGAIDWIAEVCKRENLTPGGFGARLYEAADEGLLAPEEAPMLVRTLLSAGLDTTVFTLCNAIRSFTRFPDQWALVHANPSMARQALEEVLRYESTFHSFYRTTTREVEVAGVTMGPEQKVCVFIGSANRDPRRWGDTADRFDVTRRAAGNMAFGTGVHGCAGQMIARLEGEIVLTALARRVKSFEAEGTPVIHYNNSVRGYTSMPVRITAA</sequence>
<dbReference type="PROSITE" id="PS00086">
    <property type="entry name" value="CYTOCHROME_P450"/>
    <property type="match status" value="1"/>
</dbReference>
<dbReference type="InterPro" id="IPR036396">
    <property type="entry name" value="Cyt_P450_sf"/>
</dbReference>
<dbReference type="InterPro" id="IPR017972">
    <property type="entry name" value="Cyt_P450_CS"/>
</dbReference>
<organism evidence="3 4">
    <name type="scientific">Ramlibacter rhizophilus</name>
    <dbReference type="NCBI Taxonomy" id="1781167"/>
    <lineage>
        <taxon>Bacteria</taxon>
        <taxon>Pseudomonadati</taxon>
        <taxon>Pseudomonadota</taxon>
        <taxon>Betaproteobacteria</taxon>
        <taxon>Burkholderiales</taxon>
        <taxon>Comamonadaceae</taxon>
        <taxon>Ramlibacter</taxon>
    </lineage>
</organism>
<comment type="caution">
    <text evidence="3">The sequence shown here is derived from an EMBL/GenBank/DDBJ whole genome shotgun (WGS) entry which is preliminary data.</text>
</comment>